<gene>
    <name evidence="1" type="ORF">SAMN04488120_101327</name>
</gene>
<reference evidence="1 2" key="1">
    <citation type="submission" date="2016-10" db="EMBL/GenBank/DDBJ databases">
        <authorList>
            <person name="de Groot N.N."/>
        </authorList>
    </citation>
    <scope>NUCLEOTIDE SEQUENCE [LARGE SCALE GENOMIC DNA]</scope>
    <source>
        <strain evidence="1 2">DSM 23609</strain>
    </source>
</reference>
<sequence>MITLTLDDRDVQQALARLQARVSDMTPVMQQIGDALLDRTRQRFVTSTAPDGTPWQPNAPATIAAYLKPYGGMRRKDGSLSKRGAARAAAKKPLIGETRTLSRQFYVRADRHSVVLASTAPYAAIHQFGGRAGRGRKVTIPARPFLPVAASGGWLGTGDRDVVLAILRAATRITAPAAVAGLTDVGTAAIPLAGTTPSRCFNEAAANSPRK</sequence>
<evidence type="ECO:0000313" key="2">
    <source>
        <dbReference type="Proteomes" id="UP000199771"/>
    </source>
</evidence>
<dbReference type="STRING" id="1076937.SAMN04488120_101327"/>
<proteinExistence type="predicted"/>
<accession>A0A1I2HD02</accession>
<name>A0A1I2HD02_9GAMM</name>
<dbReference type="Pfam" id="PF05069">
    <property type="entry name" value="Phage_tail_S"/>
    <property type="match status" value="1"/>
</dbReference>
<protein>
    <submittedName>
        <fullName evidence="1">Phage virion morphogenesis (Putative tail completion) protein</fullName>
    </submittedName>
</protein>
<keyword evidence="2" id="KW-1185">Reference proteome</keyword>
<dbReference type="RefSeq" id="WP_091530643.1">
    <property type="nucleotide sequence ID" value="NZ_FOOC01000001.1"/>
</dbReference>
<dbReference type="NCBIfam" id="TIGR01635">
    <property type="entry name" value="tail_comp_S"/>
    <property type="match status" value="1"/>
</dbReference>
<evidence type="ECO:0000313" key="1">
    <source>
        <dbReference type="EMBL" id="SFF27449.1"/>
    </source>
</evidence>
<dbReference type="InterPro" id="IPR006522">
    <property type="entry name" value="Phage_virion_morphogenesis"/>
</dbReference>
<dbReference type="EMBL" id="FOOC01000001">
    <property type="protein sequence ID" value="SFF27449.1"/>
    <property type="molecule type" value="Genomic_DNA"/>
</dbReference>
<dbReference type="Proteomes" id="UP000199771">
    <property type="component" value="Unassembled WGS sequence"/>
</dbReference>
<organism evidence="1 2">
    <name type="scientific">Fontimonas thermophila</name>
    <dbReference type="NCBI Taxonomy" id="1076937"/>
    <lineage>
        <taxon>Bacteria</taxon>
        <taxon>Pseudomonadati</taxon>
        <taxon>Pseudomonadota</taxon>
        <taxon>Gammaproteobacteria</taxon>
        <taxon>Nevskiales</taxon>
        <taxon>Nevskiaceae</taxon>
        <taxon>Fontimonas</taxon>
    </lineage>
</organism>
<dbReference type="AlphaFoldDB" id="A0A1I2HD02"/>
<dbReference type="OrthoDB" id="2081253at2"/>